<evidence type="ECO:0000256" key="1">
    <source>
        <dbReference type="SAM" id="MobiDB-lite"/>
    </source>
</evidence>
<keyword evidence="3" id="KW-1185">Reference proteome</keyword>
<feature type="region of interest" description="Disordered" evidence="1">
    <location>
        <begin position="1"/>
        <end position="50"/>
    </location>
</feature>
<reference evidence="2 3" key="1">
    <citation type="journal article" date="2015" name="Sci. Rep.">
        <title>Chromosome-level genome map provides insights into diverse defense mechanisms in the medicinal fungus Ganoderma sinense.</title>
        <authorList>
            <person name="Zhu Y."/>
            <person name="Xu J."/>
            <person name="Sun C."/>
            <person name="Zhou S."/>
            <person name="Xu H."/>
            <person name="Nelson D.R."/>
            <person name="Qian J."/>
            <person name="Song J."/>
            <person name="Luo H."/>
            <person name="Xiang L."/>
            <person name="Li Y."/>
            <person name="Xu Z."/>
            <person name="Ji A."/>
            <person name="Wang L."/>
            <person name="Lu S."/>
            <person name="Hayward A."/>
            <person name="Sun W."/>
            <person name="Li X."/>
            <person name="Schwartz D.C."/>
            <person name="Wang Y."/>
            <person name="Chen S."/>
        </authorList>
    </citation>
    <scope>NUCLEOTIDE SEQUENCE [LARGE SCALE GENOMIC DNA]</scope>
    <source>
        <strain evidence="2 3">ZZ0214-1</strain>
    </source>
</reference>
<proteinExistence type="predicted"/>
<accession>A0A2G8S0D4</accession>
<sequence length="274" mass="30759">MSPGSISQPDGYLSHLPPPDSEDSDSSEKSNSDTDDDSPPVRNLTLTPVSADKEVLGLPSDFNPEERKTYNIELLATYETKLHIGQAFDTLEKICEAVKHLSAFIEKKKEAHAVADHVRSNDITKFSIAYCQKLAQSYNRNFDRLLTLQGVLSTLGSSHPVSRLQRIDLANDLKVANLKKALFEDVMDCIDVSDTSQQLIDVDSRANKTVGHVDITYADRLPKQASGRMLYTMWFDRAQWFRVWQEKCHYNEAVNILCAEFRATNLGFAAMGNL</sequence>
<comment type="caution">
    <text evidence="2">The sequence shown here is derived from an EMBL/GenBank/DDBJ whole genome shotgun (WGS) entry which is preliminary data.</text>
</comment>
<dbReference type="Proteomes" id="UP000230002">
    <property type="component" value="Unassembled WGS sequence"/>
</dbReference>
<organism evidence="2 3">
    <name type="scientific">Ganoderma sinense ZZ0214-1</name>
    <dbReference type="NCBI Taxonomy" id="1077348"/>
    <lineage>
        <taxon>Eukaryota</taxon>
        <taxon>Fungi</taxon>
        <taxon>Dikarya</taxon>
        <taxon>Basidiomycota</taxon>
        <taxon>Agaricomycotina</taxon>
        <taxon>Agaricomycetes</taxon>
        <taxon>Polyporales</taxon>
        <taxon>Polyporaceae</taxon>
        <taxon>Ganoderma</taxon>
    </lineage>
</organism>
<gene>
    <name evidence="2" type="ORF">GSI_10365</name>
</gene>
<dbReference type="EMBL" id="AYKW01000034">
    <property type="protein sequence ID" value="PIL27221.1"/>
    <property type="molecule type" value="Genomic_DNA"/>
</dbReference>
<dbReference type="STRING" id="1077348.A0A2G8S0D4"/>
<dbReference type="OrthoDB" id="2753872at2759"/>
<dbReference type="AlphaFoldDB" id="A0A2G8S0D4"/>
<evidence type="ECO:0000313" key="2">
    <source>
        <dbReference type="EMBL" id="PIL27221.1"/>
    </source>
</evidence>
<protein>
    <submittedName>
        <fullName evidence="2">Uncharacterized protein</fullName>
    </submittedName>
</protein>
<name>A0A2G8S0D4_9APHY</name>
<evidence type="ECO:0000313" key="3">
    <source>
        <dbReference type="Proteomes" id="UP000230002"/>
    </source>
</evidence>